<feature type="non-terminal residue" evidence="1">
    <location>
        <position position="1"/>
    </location>
</feature>
<protein>
    <submittedName>
        <fullName evidence="1">Uncharacterized protein</fullName>
    </submittedName>
</protein>
<organism evidence="1 2">
    <name type="scientific">Pristionchus entomophagus</name>
    <dbReference type="NCBI Taxonomy" id="358040"/>
    <lineage>
        <taxon>Eukaryota</taxon>
        <taxon>Metazoa</taxon>
        <taxon>Ecdysozoa</taxon>
        <taxon>Nematoda</taxon>
        <taxon>Chromadorea</taxon>
        <taxon>Rhabditida</taxon>
        <taxon>Rhabditina</taxon>
        <taxon>Diplogasteromorpha</taxon>
        <taxon>Diplogasteroidea</taxon>
        <taxon>Neodiplogasteridae</taxon>
        <taxon>Pristionchus</taxon>
    </lineage>
</organism>
<accession>A0AAV5TV17</accession>
<evidence type="ECO:0000313" key="1">
    <source>
        <dbReference type="EMBL" id="GMS98251.1"/>
    </source>
</evidence>
<reference evidence="1" key="1">
    <citation type="submission" date="2023-10" db="EMBL/GenBank/DDBJ databases">
        <title>Genome assembly of Pristionchus species.</title>
        <authorList>
            <person name="Yoshida K."/>
            <person name="Sommer R.J."/>
        </authorList>
    </citation>
    <scope>NUCLEOTIDE SEQUENCE</scope>
    <source>
        <strain evidence="1">RS0144</strain>
    </source>
</reference>
<dbReference type="Proteomes" id="UP001432027">
    <property type="component" value="Unassembled WGS sequence"/>
</dbReference>
<comment type="caution">
    <text evidence="1">The sequence shown here is derived from an EMBL/GenBank/DDBJ whole genome shotgun (WGS) entry which is preliminary data.</text>
</comment>
<dbReference type="AlphaFoldDB" id="A0AAV5TV17"/>
<name>A0AAV5TV17_9BILA</name>
<evidence type="ECO:0000313" key="2">
    <source>
        <dbReference type="Proteomes" id="UP001432027"/>
    </source>
</evidence>
<keyword evidence="2" id="KW-1185">Reference proteome</keyword>
<sequence length="113" mass="11183">PDAYATCSTGPSSGGCTSVEPDANACGSASCDETQLNTGASETSCKNGETLYVRTPDGNIKIDGKLICNGGTWTGTKNGGVFTATSVSATCNAPCNGVTPTDEVCPTSGTCNS</sequence>
<proteinExistence type="predicted"/>
<gene>
    <name evidence="1" type="ORF">PENTCL1PPCAC_20426</name>
</gene>
<dbReference type="EMBL" id="BTSX01000005">
    <property type="protein sequence ID" value="GMS98251.1"/>
    <property type="molecule type" value="Genomic_DNA"/>
</dbReference>
<feature type="non-terminal residue" evidence="1">
    <location>
        <position position="113"/>
    </location>
</feature>